<dbReference type="Proteomes" id="UP000799538">
    <property type="component" value="Unassembled WGS sequence"/>
</dbReference>
<feature type="compositionally biased region" description="Basic and acidic residues" evidence="1">
    <location>
        <begin position="1"/>
        <end position="20"/>
    </location>
</feature>
<dbReference type="AlphaFoldDB" id="A0A6A6GLQ1"/>
<sequence length="480" mass="53450">MVPASYDDRRYDSRSGDGRRGSVQPQHETSEPPRQPAAPPQPIPPSPAPPVRTQKVTLQSERLQSEDIGIRERVSKYGAEQSEDRPPSPPSPPPMQRLRSILRSPGASQYASHYDSRNPRSESISRRVSFSEAIDVTMLSPPPSSSNLGESSGRERRRGSRSGKTRYPRYDGPESSTYDDADDDERYYYERTRRPDPPMSSRSTGVAETESEAADRRRALARALSESPSRERGIHVIDRSRRSDRRSQYSPERGQRSEVRPPPEPLSYPLPGSGPGSDHSDGLGPYAPFISPGSSMASNDGRAPILMSGGLSGFSTVRPPSQRTADVEGTSHAASIPPQRVRPPQQQDIPPPPVVNRRVSTATASQPIRYGSDTYAERSRYNEGQETRAASDFHPSQPSRGQRSPSPPPRTRVRSSTVLRDERSGTTRTRDYANDRAPTSSYDDWRPSRTGGRGSRTEDSRYESRHDSQYDSRRDDRRGR</sequence>
<organism evidence="2 3">
    <name type="scientific">Elsinoe ampelina</name>
    <dbReference type="NCBI Taxonomy" id="302913"/>
    <lineage>
        <taxon>Eukaryota</taxon>
        <taxon>Fungi</taxon>
        <taxon>Dikarya</taxon>
        <taxon>Ascomycota</taxon>
        <taxon>Pezizomycotina</taxon>
        <taxon>Dothideomycetes</taxon>
        <taxon>Dothideomycetidae</taxon>
        <taxon>Myriangiales</taxon>
        <taxon>Elsinoaceae</taxon>
        <taxon>Elsinoe</taxon>
    </lineage>
</organism>
<feature type="compositionally biased region" description="Low complexity" evidence="1">
    <location>
        <begin position="395"/>
        <end position="404"/>
    </location>
</feature>
<dbReference type="EMBL" id="ML992502">
    <property type="protein sequence ID" value="KAF2226591.1"/>
    <property type="molecule type" value="Genomic_DNA"/>
</dbReference>
<evidence type="ECO:0000256" key="1">
    <source>
        <dbReference type="SAM" id="MobiDB-lite"/>
    </source>
</evidence>
<feature type="compositionally biased region" description="Basic and acidic residues" evidence="1">
    <location>
        <begin position="455"/>
        <end position="480"/>
    </location>
</feature>
<evidence type="ECO:0000313" key="3">
    <source>
        <dbReference type="Proteomes" id="UP000799538"/>
    </source>
</evidence>
<protein>
    <submittedName>
        <fullName evidence="2">Uncharacterized protein</fullName>
    </submittedName>
</protein>
<gene>
    <name evidence="2" type="ORF">BDZ85DRAFT_51838</name>
</gene>
<feature type="compositionally biased region" description="Low complexity" evidence="1">
    <location>
        <begin position="336"/>
        <end position="348"/>
    </location>
</feature>
<feature type="compositionally biased region" description="Polar residues" evidence="1">
    <location>
        <begin position="313"/>
        <end position="324"/>
    </location>
</feature>
<feature type="compositionally biased region" description="Basic and acidic residues" evidence="1">
    <location>
        <begin position="186"/>
        <end position="196"/>
    </location>
</feature>
<feature type="compositionally biased region" description="Basic residues" evidence="1">
    <location>
        <begin position="155"/>
        <end position="167"/>
    </location>
</feature>
<feature type="compositionally biased region" description="Basic and acidic residues" evidence="1">
    <location>
        <begin position="375"/>
        <end position="391"/>
    </location>
</feature>
<proteinExistence type="predicted"/>
<dbReference type="OrthoDB" id="3642901at2759"/>
<feature type="compositionally biased region" description="Basic and acidic residues" evidence="1">
    <location>
        <begin position="419"/>
        <end position="434"/>
    </location>
</feature>
<feature type="compositionally biased region" description="Basic and acidic residues" evidence="1">
    <location>
        <begin position="63"/>
        <end position="75"/>
    </location>
</feature>
<reference evidence="3" key="1">
    <citation type="journal article" date="2020" name="Stud. Mycol.">
        <title>101 Dothideomycetes genomes: A test case for predicting lifestyles and emergence of pathogens.</title>
        <authorList>
            <person name="Haridas S."/>
            <person name="Albert R."/>
            <person name="Binder M."/>
            <person name="Bloem J."/>
            <person name="LaButti K."/>
            <person name="Salamov A."/>
            <person name="Andreopoulos B."/>
            <person name="Baker S."/>
            <person name="Barry K."/>
            <person name="Bills G."/>
            <person name="Bluhm B."/>
            <person name="Cannon C."/>
            <person name="Castanera R."/>
            <person name="Culley D."/>
            <person name="Daum C."/>
            <person name="Ezra D."/>
            <person name="Gonzalez J."/>
            <person name="Henrissat B."/>
            <person name="Kuo A."/>
            <person name="Liang C."/>
            <person name="Lipzen A."/>
            <person name="Lutzoni F."/>
            <person name="Magnuson J."/>
            <person name="Mondo S."/>
            <person name="Nolan M."/>
            <person name="Ohm R."/>
            <person name="Pangilinan J."/>
            <person name="Park H.-J."/>
            <person name="Ramirez L."/>
            <person name="Alfaro M."/>
            <person name="Sun H."/>
            <person name="Tritt A."/>
            <person name="Yoshinaga Y."/>
            <person name="Zwiers L.-H."/>
            <person name="Turgeon B."/>
            <person name="Goodwin S."/>
            <person name="Spatafora J."/>
            <person name="Crous P."/>
            <person name="Grigoriev I."/>
        </authorList>
    </citation>
    <scope>NUCLEOTIDE SEQUENCE [LARGE SCALE GENOMIC DNA]</scope>
    <source>
        <strain evidence="3">CECT 20119</strain>
    </source>
</reference>
<keyword evidence="3" id="KW-1185">Reference proteome</keyword>
<name>A0A6A6GLQ1_9PEZI</name>
<feature type="compositionally biased region" description="Basic and acidic residues" evidence="1">
    <location>
        <begin position="228"/>
        <end position="261"/>
    </location>
</feature>
<feature type="compositionally biased region" description="Pro residues" evidence="1">
    <location>
        <begin position="33"/>
        <end position="50"/>
    </location>
</feature>
<accession>A0A6A6GLQ1</accession>
<feature type="compositionally biased region" description="Basic and acidic residues" evidence="1">
    <location>
        <begin position="114"/>
        <end position="125"/>
    </location>
</feature>
<evidence type="ECO:0000313" key="2">
    <source>
        <dbReference type="EMBL" id="KAF2226591.1"/>
    </source>
</evidence>
<feature type="region of interest" description="Disordered" evidence="1">
    <location>
        <begin position="1"/>
        <end position="480"/>
    </location>
</feature>